<comment type="caution">
    <text evidence="1">The sequence shown here is derived from an EMBL/GenBank/DDBJ whole genome shotgun (WGS) entry which is preliminary data.</text>
</comment>
<dbReference type="AlphaFoldDB" id="A0A8S1KLR2"/>
<gene>
    <name evidence="1" type="ORF">PSON_ATCC_30995.1.T0080014</name>
</gene>
<dbReference type="EMBL" id="CAJJDN010000008">
    <property type="protein sequence ID" value="CAD8053942.1"/>
    <property type="molecule type" value="Genomic_DNA"/>
</dbReference>
<accession>A0A8S1KLR2</accession>
<sequence>MKELSKLTISNKTTMILFVCKKYKEVKQNNNNKQKFQKQLCSMINFSNKRITFLEMLQEIMEFILSKIKQKFISSYTWNVKLMSEEPISS</sequence>
<keyword evidence="2" id="KW-1185">Reference proteome</keyword>
<dbReference type="Proteomes" id="UP000692954">
    <property type="component" value="Unassembled WGS sequence"/>
</dbReference>
<name>A0A8S1KLR2_9CILI</name>
<protein>
    <submittedName>
        <fullName evidence="1">Uncharacterized protein</fullName>
    </submittedName>
</protein>
<evidence type="ECO:0000313" key="2">
    <source>
        <dbReference type="Proteomes" id="UP000692954"/>
    </source>
</evidence>
<evidence type="ECO:0000313" key="1">
    <source>
        <dbReference type="EMBL" id="CAD8053942.1"/>
    </source>
</evidence>
<reference evidence="1" key="1">
    <citation type="submission" date="2021-01" db="EMBL/GenBank/DDBJ databases">
        <authorList>
            <consortium name="Genoscope - CEA"/>
            <person name="William W."/>
        </authorList>
    </citation>
    <scope>NUCLEOTIDE SEQUENCE</scope>
</reference>
<organism evidence="1 2">
    <name type="scientific">Paramecium sonneborni</name>
    <dbReference type="NCBI Taxonomy" id="65129"/>
    <lineage>
        <taxon>Eukaryota</taxon>
        <taxon>Sar</taxon>
        <taxon>Alveolata</taxon>
        <taxon>Ciliophora</taxon>
        <taxon>Intramacronucleata</taxon>
        <taxon>Oligohymenophorea</taxon>
        <taxon>Peniculida</taxon>
        <taxon>Parameciidae</taxon>
        <taxon>Paramecium</taxon>
    </lineage>
</organism>
<proteinExistence type="predicted"/>